<organism evidence="2 3">
    <name type="scientific">Pelagibacterium nitratireducens</name>
    <dbReference type="NCBI Taxonomy" id="1046114"/>
    <lineage>
        <taxon>Bacteria</taxon>
        <taxon>Pseudomonadati</taxon>
        <taxon>Pseudomonadota</taxon>
        <taxon>Alphaproteobacteria</taxon>
        <taxon>Hyphomicrobiales</taxon>
        <taxon>Devosiaceae</taxon>
        <taxon>Pelagibacterium</taxon>
    </lineage>
</organism>
<sequence>MPTLFRLDASIRNEGSVTRAIADTLQSALVSDGADISLSRREIGLSPLPSTAWADAVFAPHTAPDQRTASQTSSLQLATELADELIKADAYVFALPFYNFGVSQHFKTWADIVLTDPRLASGVESPIKGRPAQLIVARGGGYGPGTPRHGWDHGTAWYRRILADIWMLDLELVECELTLADVNPAMESLRGMAAENLANAHALAGENGRRLAGRLRG</sequence>
<dbReference type="SUPFAM" id="SSF52218">
    <property type="entry name" value="Flavoproteins"/>
    <property type="match status" value="1"/>
</dbReference>
<feature type="domain" description="Flavodoxin-like fold" evidence="1">
    <location>
        <begin position="5"/>
        <end position="184"/>
    </location>
</feature>
<dbReference type="Pfam" id="PF02525">
    <property type="entry name" value="Flavodoxin_2"/>
    <property type="match status" value="1"/>
</dbReference>
<protein>
    <submittedName>
        <fullName evidence="2">NAD(P)H-dependent oxidoreductase</fullName>
    </submittedName>
</protein>
<dbReference type="PANTHER" id="PTHR43741">
    <property type="entry name" value="FMN-DEPENDENT NADH-AZOREDUCTASE 1"/>
    <property type="match status" value="1"/>
</dbReference>
<dbReference type="InterPro" id="IPR029039">
    <property type="entry name" value="Flavoprotein-like_sf"/>
</dbReference>
<proteinExistence type="predicted"/>
<dbReference type="Proteomes" id="UP001369958">
    <property type="component" value="Chromosome"/>
</dbReference>
<dbReference type="RefSeq" id="WP_338609009.1">
    <property type="nucleotide sequence ID" value="NZ_CP146275.1"/>
</dbReference>
<dbReference type="EMBL" id="CP146275">
    <property type="protein sequence ID" value="WWT33459.1"/>
    <property type="molecule type" value="Genomic_DNA"/>
</dbReference>
<dbReference type="Gene3D" id="3.40.50.360">
    <property type="match status" value="1"/>
</dbReference>
<gene>
    <name evidence="2" type="ORF">V6617_03040</name>
</gene>
<name>A0ABZ2I5H1_9HYPH</name>
<dbReference type="InterPro" id="IPR050104">
    <property type="entry name" value="FMN-dep_NADH:Q_OxRdtase_AzoR1"/>
</dbReference>
<dbReference type="PANTHER" id="PTHR43741:SF4">
    <property type="entry name" value="FMN-DEPENDENT NADH:QUINONE OXIDOREDUCTASE"/>
    <property type="match status" value="1"/>
</dbReference>
<keyword evidence="3" id="KW-1185">Reference proteome</keyword>
<accession>A0ABZ2I5H1</accession>
<reference evidence="2 3" key="1">
    <citation type="submission" date="2024-02" db="EMBL/GenBank/DDBJ databases">
        <title>Complete genome sequence of Pelagibacterium nitratireducens ZH15.</title>
        <authorList>
            <person name="Zhao L.H."/>
        </authorList>
    </citation>
    <scope>NUCLEOTIDE SEQUENCE [LARGE SCALE GENOMIC DNA]</scope>
    <source>
        <strain evidence="2 3">ZH15</strain>
    </source>
</reference>
<evidence type="ECO:0000313" key="3">
    <source>
        <dbReference type="Proteomes" id="UP001369958"/>
    </source>
</evidence>
<evidence type="ECO:0000259" key="1">
    <source>
        <dbReference type="Pfam" id="PF02525"/>
    </source>
</evidence>
<dbReference type="InterPro" id="IPR003680">
    <property type="entry name" value="Flavodoxin_fold"/>
</dbReference>
<evidence type="ECO:0000313" key="2">
    <source>
        <dbReference type="EMBL" id="WWT33459.1"/>
    </source>
</evidence>